<evidence type="ECO:0000313" key="2">
    <source>
        <dbReference type="Proteomes" id="UP001152531"/>
    </source>
</evidence>
<evidence type="ECO:0000313" key="1">
    <source>
        <dbReference type="EMBL" id="CAH6718211.1"/>
    </source>
</evidence>
<keyword evidence="2" id="KW-1185">Reference proteome</keyword>
<gene>
    <name evidence="1" type="ORF">CLIB1444_01S01596</name>
</gene>
<accession>A0ACA9Y1J6</accession>
<comment type="caution">
    <text evidence="1">The sequence shown here is derived from an EMBL/GenBank/DDBJ whole genome shotgun (WGS) entry which is preliminary data.</text>
</comment>
<sequence>MKSLTSLIRKAIVIIFGINIIYLSGCILYYREDFSLDKTVYNKTVDLKYIYIENDNEEPSVNFNSEITKLFEKVESNEDDRFWLKDTELTNTEITINPEHFIIDSENPESWINKNTLFYDIRLTLSLYLNYYHHELTRRDNKNDISIPFHWVDWINLDYLNNDDLLLPLKDRRDCHWMENFIDKHRFKFPELKCINNADITPNMLRDYGFDNHDQLPGYIMHAFTLRRGTIDVRLAQAKSYIMTNLPNPFKLVFLNKNNGTYEVNVDQTSKTRILKSNLLYKYLENNNLIKDGKLPKKLTLDPVKEFQILKQNIEPHYLTKLSDVYGLYETLHNVDVSKTRNLPIPKDAFQYNPDYLDVQLQVFDELSRIQHLDFIQESYVRSLKLSKERNTNTEDVYFRQATLWHDHDEDNIDQDKGYHYDWRFFTGTLTGKRKGWTDKELVLRQEVILDRLSRSWFRFAHEKGLISWIMHGPLLSWYWNGLMFPFDDDLDIQMPARDLARLGELYNQTLVIEDLEEGFGKFLIDVGTFVHNRDISKRENHIDARFIDVDSGLYIDITGLSTSDAKIPSEFENDHEFVDIHEETRNDEIYNDRRKHWYKHEQLSPLKYTSMGGVPMFMPNDISKRLIFEYPGGITKPEFHNWFFIPKINLWVNKESLIEVFDSNDFRKMSQKQKEHGSVDDEKLSQLILDMDESQILKLLSNDDEVLCEYYKTKSITDIHSKEKEYLFEITEKTDGDPNDPSYKKLMVADKQLEGEEFDKYNRFIHANMKMTKPLRKSLFQFEVVDQPLHHKET</sequence>
<protein>
    <submittedName>
        <fullName evidence="1">Uncharacterized protein</fullName>
    </submittedName>
</protein>
<organism evidence="1 2">
    <name type="scientific">[Candida] jaroonii</name>
    <dbReference type="NCBI Taxonomy" id="467808"/>
    <lineage>
        <taxon>Eukaryota</taxon>
        <taxon>Fungi</taxon>
        <taxon>Dikarya</taxon>
        <taxon>Ascomycota</taxon>
        <taxon>Saccharomycotina</taxon>
        <taxon>Pichiomycetes</taxon>
        <taxon>Debaryomycetaceae</taxon>
        <taxon>Yamadazyma</taxon>
    </lineage>
</organism>
<dbReference type="Proteomes" id="UP001152531">
    <property type="component" value="Unassembled WGS sequence"/>
</dbReference>
<name>A0ACA9Y1J6_9ASCO</name>
<dbReference type="EMBL" id="CALSDN010000001">
    <property type="protein sequence ID" value="CAH6718211.1"/>
    <property type="molecule type" value="Genomic_DNA"/>
</dbReference>
<reference evidence="1" key="1">
    <citation type="submission" date="2022-06" db="EMBL/GenBank/DDBJ databases">
        <authorList>
            <person name="Legras J.-L."/>
            <person name="Devillers H."/>
            <person name="Grondin C."/>
        </authorList>
    </citation>
    <scope>NUCLEOTIDE SEQUENCE</scope>
    <source>
        <strain evidence="1">CLIB 1444</strain>
    </source>
</reference>
<proteinExistence type="predicted"/>